<comment type="caution">
    <text evidence="2">The sequence shown here is derived from an EMBL/GenBank/DDBJ whole genome shotgun (WGS) entry which is preliminary data.</text>
</comment>
<accession>A0ABX1VCH3</accession>
<feature type="region of interest" description="Disordered" evidence="1">
    <location>
        <begin position="249"/>
        <end position="270"/>
    </location>
</feature>
<organism evidence="2 3">
    <name type="scientific">Alienimonas chondri</name>
    <dbReference type="NCBI Taxonomy" id="2681879"/>
    <lineage>
        <taxon>Bacteria</taxon>
        <taxon>Pseudomonadati</taxon>
        <taxon>Planctomycetota</taxon>
        <taxon>Planctomycetia</taxon>
        <taxon>Planctomycetales</taxon>
        <taxon>Planctomycetaceae</taxon>
        <taxon>Alienimonas</taxon>
    </lineage>
</organism>
<dbReference type="SUPFAM" id="SSF103032">
    <property type="entry name" value="Hypothetical protein YwqG"/>
    <property type="match status" value="1"/>
</dbReference>
<evidence type="ECO:0000256" key="1">
    <source>
        <dbReference type="SAM" id="MobiDB-lite"/>
    </source>
</evidence>
<evidence type="ECO:0008006" key="4">
    <source>
        <dbReference type="Google" id="ProtNLM"/>
    </source>
</evidence>
<sequence length="270" mass="29134">MTASPTPRPPMPPHFDRTLEELGLTKFASLFEAAALPAVAFDLSPVGEGTPPDLGASKLGGTPDLPAGFEWPINTDPDGKNRPLDFLLQIDLAAVRPAAEAAGVAESLPSDGLLSFFYDLAEQPWGYDPAALNGFHVAYTPAGVPLTPTFRPPCEDDEDQSLILCRLTFRPTVTFPHQRSRARERLDEQLEATGTLTEEDDDGLWEASARLEHPAGKADDVGAHHLLGHSWNVQGDMQLEAQLVSHGLYTGDESGYEDPRAEALEQGADD</sequence>
<dbReference type="Proteomes" id="UP000609651">
    <property type="component" value="Unassembled WGS sequence"/>
</dbReference>
<evidence type="ECO:0000313" key="2">
    <source>
        <dbReference type="EMBL" id="NNJ25646.1"/>
    </source>
</evidence>
<gene>
    <name evidence="2" type="ORF">LzC2_17190</name>
</gene>
<proteinExistence type="predicted"/>
<dbReference type="Gene3D" id="2.30.320.10">
    <property type="entry name" value="YwqG-like"/>
    <property type="match status" value="1"/>
</dbReference>
<dbReference type="InterPro" id="IPR035948">
    <property type="entry name" value="YwqG-like_sf"/>
</dbReference>
<protein>
    <recommendedName>
        <fullName evidence="4">DUF1963 domain-containing protein</fullName>
    </recommendedName>
</protein>
<keyword evidence="3" id="KW-1185">Reference proteome</keyword>
<dbReference type="Pfam" id="PF09234">
    <property type="entry name" value="DUF1963"/>
    <property type="match status" value="1"/>
</dbReference>
<reference evidence="2 3" key="1">
    <citation type="journal article" date="2020" name="Syst. Appl. Microbiol.">
        <title>Alienimonas chondri sp. nov., a novel planctomycete isolated from the biofilm of the red alga Chondrus crispus.</title>
        <authorList>
            <person name="Vitorino I."/>
            <person name="Albuquerque L."/>
            <person name="Wiegand S."/>
            <person name="Kallscheuer N."/>
            <person name="da Costa M.S."/>
            <person name="Lobo-da-Cunha A."/>
            <person name="Jogler C."/>
            <person name="Lage O.M."/>
        </authorList>
    </citation>
    <scope>NUCLEOTIDE SEQUENCE [LARGE SCALE GENOMIC DNA]</scope>
    <source>
        <strain evidence="2 3">LzC2</strain>
    </source>
</reference>
<dbReference type="InterPro" id="IPR015315">
    <property type="entry name" value="DUF1963"/>
</dbReference>
<dbReference type="PANTHER" id="PTHR36436">
    <property type="entry name" value="SLL5081 PROTEIN"/>
    <property type="match status" value="1"/>
</dbReference>
<name>A0ABX1VCH3_9PLAN</name>
<dbReference type="PANTHER" id="PTHR36436:SF6">
    <property type="entry name" value="SLL5081 PROTEIN"/>
    <property type="match status" value="1"/>
</dbReference>
<dbReference type="EMBL" id="WTPX01000044">
    <property type="protein sequence ID" value="NNJ25646.1"/>
    <property type="molecule type" value="Genomic_DNA"/>
</dbReference>
<evidence type="ECO:0000313" key="3">
    <source>
        <dbReference type="Proteomes" id="UP000609651"/>
    </source>
</evidence>